<reference evidence="1 2" key="1">
    <citation type="submission" date="2013-05" db="EMBL/GenBank/DDBJ databases">
        <title>Drechslerella stenobrocha genome reveals carnivorous origination and mechanical trapping mechanism of predatory fungi.</title>
        <authorList>
            <person name="Liu X."/>
            <person name="Zhang W."/>
            <person name="Liu K."/>
        </authorList>
    </citation>
    <scope>NUCLEOTIDE SEQUENCE [LARGE SCALE GENOMIC DNA]</scope>
    <source>
        <strain evidence="1 2">248</strain>
    </source>
</reference>
<evidence type="ECO:0000313" key="1">
    <source>
        <dbReference type="EMBL" id="EWC47593.1"/>
    </source>
</evidence>
<sequence>MEHLTPGTHAAGLLKVEKQIKQFLTSIDELLADLKSTKNDPSAWATGRLDALIEAIQRCAKGRAHSKTTDDHAGLDQRGTELWNMTTKLLRSEKEADVNNRKNQLKCECLLLPPACPRTLQ</sequence>
<dbReference type="AlphaFoldDB" id="W7I611"/>
<organism evidence="1 2">
    <name type="scientific">Drechslerella stenobrocha 248</name>
    <dbReference type="NCBI Taxonomy" id="1043628"/>
    <lineage>
        <taxon>Eukaryota</taxon>
        <taxon>Fungi</taxon>
        <taxon>Dikarya</taxon>
        <taxon>Ascomycota</taxon>
        <taxon>Pezizomycotina</taxon>
        <taxon>Orbiliomycetes</taxon>
        <taxon>Orbiliales</taxon>
        <taxon>Orbiliaceae</taxon>
        <taxon>Drechslerella</taxon>
    </lineage>
</organism>
<accession>W7I611</accession>
<gene>
    <name evidence="1" type="ORF">DRE_03213</name>
</gene>
<keyword evidence="2" id="KW-1185">Reference proteome</keyword>
<dbReference type="HOGENOM" id="CLU_1895675_0_0_1"/>
<evidence type="ECO:0000313" key="2">
    <source>
        <dbReference type="Proteomes" id="UP000024837"/>
    </source>
</evidence>
<dbReference type="EMBL" id="KI966409">
    <property type="protein sequence ID" value="EWC47593.1"/>
    <property type="molecule type" value="Genomic_DNA"/>
</dbReference>
<name>W7I611_9PEZI</name>
<protein>
    <submittedName>
        <fullName evidence="1">Uncharacterized protein</fullName>
    </submittedName>
</protein>
<dbReference type="Proteomes" id="UP000024837">
    <property type="component" value="Unassembled WGS sequence"/>
</dbReference>
<proteinExistence type="predicted"/>
<dbReference type="OrthoDB" id="65716at2759"/>